<organism evidence="11 12">
    <name type="scientific">Musa troglodytarum</name>
    <name type="common">fe'i banana</name>
    <dbReference type="NCBI Taxonomy" id="320322"/>
    <lineage>
        <taxon>Eukaryota</taxon>
        <taxon>Viridiplantae</taxon>
        <taxon>Streptophyta</taxon>
        <taxon>Embryophyta</taxon>
        <taxon>Tracheophyta</taxon>
        <taxon>Spermatophyta</taxon>
        <taxon>Magnoliopsida</taxon>
        <taxon>Liliopsida</taxon>
        <taxon>Zingiberales</taxon>
        <taxon>Musaceae</taxon>
        <taxon>Musa</taxon>
    </lineage>
</organism>
<dbReference type="GO" id="GO:0043531">
    <property type="term" value="F:ADP binding"/>
    <property type="evidence" value="ECO:0007669"/>
    <property type="project" value="InterPro"/>
</dbReference>
<evidence type="ECO:0000259" key="9">
    <source>
        <dbReference type="Pfam" id="PF23559"/>
    </source>
</evidence>
<dbReference type="GO" id="GO:0042742">
    <property type="term" value="P:defense response to bacterium"/>
    <property type="evidence" value="ECO:0007669"/>
    <property type="project" value="UniProtKB-ARBA"/>
</dbReference>
<dbReference type="SUPFAM" id="SSF52058">
    <property type="entry name" value="L domain-like"/>
    <property type="match status" value="2"/>
</dbReference>
<evidence type="ECO:0000256" key="1">
    <source>
        <dbReference type="ARBA" id="ARBA00008894"/>
    </source>
</evidence>
<dbReference type="PANTHER" id="PTHR36766">
    <property type="entry name" value="PLANT BROAD-SPECTRUM MILDEW RESISTANCE PROTEIN RPW8"/>
    <property type="match status" value="1"/>
</dbReference>
<dbReference type="InterPro" id="IPR041118">
    <property type="entry name" value="Rx_N"/>
</dbReference>
<feature type="domain" description="R13L1/DRL21-like LRR repeat region" evidence="10">
    <location>
        <begin position="677"/>
        <end position="803"/>
    </location>
</feature>
<dbReference type="GO" id="GO:0005524">
    <property type="term" value="F:ATP binding"/>
    <property type="evidence" value="ECO:0007669"/>
    <property type="project" value="UniProtKB-KW"/>
</dbReference>
<protein>
    <submittedName>
        <fullName evidence="11">NB-ARC domain</fullName>
    </submittedName>
</protein>
<feature type="domain" description="Disease resistance protein winged helix" evidence="9">
    <location>
        <begin position="424"/>
        <end position="488"/>
    </location>
</feature>
<dbReference type="EMBL" id="CP097505">
    <property type="protein sequence ID" value="URD92859.1"/>
    <property type="molecule type" value="Genomic_DNA"/>
</dbReference>
<dbReference type="OrthoDB" id="771937at2759"/>
<comment type="similarity">
    <text evidence="1">Belongs to the disease resistance NB-LRR family.</text>
</comment>
<dbReference type="GO" id="GO:0009626">
    <property type="term" value="P:plant-type hypersensitive response"/>
    <property type="evidence" value="ECO:0007669"/>
    <property type="project" value="UniProtKB-ARBA"/>
</dbReference>
<dbReference type="Gene3D" id="1.10.10.10">
    <property type="entry name" value="Winged helix-like DNA-binding domain superfamily/Winged helix DNA-binding domain"/>
    <property type="match status" value="1"/>
</dbReference>
<dbReference type="InterPro" id="IPR056789">
    <property type="entry name" value="LRR_R13L1-DRL21"/>
</dbReference>
<dbReference type="Pfam" id="PF25019">
    <property type="entry name" value="LRR_R13L1-DRL21"/>
    <property type="match status" value="1"/>
</dbReference>
<keyword evidence="4" id="KW-0547">Nucleotide-binding</keyword>
<dbReference type="Gene3D" id="3.80.10.10">
    <property type="entry name" value="Ribonuclease Inhibitor"/>
    <property type="match status" value="3"/>
</dbReference>
<dbReference type="Pfam" id="PF23559">
    <property type="entry name" value="WHD_DRP"/>
    <property type="match status" value="1"/>
</dbReference>
<evidence type="ECO:0000256" key="5">
    <source>
        <dbReference type="ARBA" id="ARBA00022821"/>
    </source>
</evidence>
<dbReference type="Gene3D" id="1.20.5.4130">
    <property type="match status" value="1"/>
</dbReference>
<keyword evidence="5" id="KW-0611">Plant defense</keyword>
<keyword evidence="2" id="KW-0433">Leucine-rich repeat</keyword>
<dbReference type="Proteomes" id="UP001055439">
    <property type="component" value="Chromosome 3"/>
</dbReference>
<dbReference type="InterPro" id="IPR058922">
    <property type="entry name" value="WHD_DRP"/>
</dbReference>
<evidence type="ECO:0000259" key="8">
    <source>
        <dbReference type="Pfam" id="PF18052"/>
    </source>
</evidence>
<evidence type="ECO:0000256" key="2">
    <source>
        <dbReference type="ARBA" id="ARBA00022614"/>
    </source>
</evidence>
<evidence type="ECO:0000259" key="7">
    <source>
        <dbReference type="Pfam" id="PF00931"/>
    </source>
</evidence>
<dbReference type="Pfam" id="PF18052">
    <property type="entry name" value="Rx_N"/>
    <property type="match status" value="1"/>
</dbReference>
<feature type="domain" description="Disease resistance N-terminal" evidence="8">
    <location>
        <begin position="15"/>
        <end position="101"/>
    </location>
</feature>
<evidence type="ECO:0000259" key="10">
    <source>
        <dbReference type="Pfam" id="PF25019"/>
    </source>
</evidence>
<keyword evidence="12" id="KW-1185">Reference proteome</keyword>
<dbReference type="AlphaFoldDB" id="A0A9E7FBE1"/>
<reference evidence="11" key="1">
    <citation type="submission" date="2022-05" db="EMBL/GenBank/DDBJ databases">
        <title>The Musa troglodytarum L. genome provides insights into the mechanism of non-climacteric behaviour and enrichment of carotenoids.</title>
        <authorList>
            <person name="Wang J."/>
        </authorList>
    </citation>
    <scope>NUCLEOTIDE SEQUENCE</scope>
    <source>
        <tissue evidence="11">Leaf</tissue>
    </source>
</reference>
<sequence>MAVVTSQAAAVFSLVNEVFNRSINLIVAELRLQLNARAELKTLQRTLMRTHSLLEEAKARRMNDKSLVLWLMELKEWAYDADDILDEYEAAAIRLKVTHSTFKRLIDHVIINVPLAHKVADVRKRLNGITLERGLNLGALEGSQQLDATKRAVTTSLLTESRIVGRAQDKENLMRLLLEPSGGAVPVIPIVGLGGAGKTTVSQLIFNDKRVEEHFPLRMWVCVSDDFDVKRITREIAEYATNGRLMDPTNLNMLQVNLKEEIRRTTFLLVLDDVWNEDPVKWESLFAPLDAGGPGSVVIVTTQSKKVADITGTMEAYVLEELTEDDSWSLMSSHSFREASCSGTNPRMEEIGRKIAKKVSGLPYGATAMGRYLRSKHGESSWREVLEAETWEMPPAANDVLSALKRSYDNLPPQLKLCFAYCALFPKGYGFRKDTLIHMWMAQNLIQSTESKRSEDMAEECFDDLVCRLFFRYSRGNYVMHDSVHDLARWVSLDEYFRAGEDSPLHISKPIRHLSWCSESITNLPVLEDNNTGGDVVNTLSNLRSLLFLGQSEFRSYRLLDTMFMMLSRIRVLDFSNCVIRGLPSSVGNLKHLRYLGLSNTRIQRLPESVTRLCLLQTLQLEGCELCRLPRRMRRLVKLRQLKANPDVVADIAKIGRLIDLQELKAYNVGKKKGHGIAELSAMNQLHGDLSIRNLQNVQKMGESRKARLDEKQKLKLLELRWAGGRGAGECDHDMEVLEGLRPHPNLRELSVKYYGGTSSPSWMTDQYLPNMETIRLHSCARLTELPCLGQLHLLRYLHIDGMSQVRQINLQFYGTGEVTGFPLLELLNIRRMPSLEEWSEPRRNSCYFPRLRKLQIDDCPNLRSLPSLPPTLEEVRISRTGLLHLPGFHGCGDVTTNASLSSLHVSECRGLRSLSEGLLQHHLLALKAATFTDCGSLEFLPEEGFRTAISLESLIITNCPLPRSFLLPSSLKHLKLQPCPNPNNNEDSLSTCFQNLTSLSFLDIKDCPNLSSFPPGPLCQLSALEHLSLDNCQRLQSIGFQALTSLESLTIQDCPRLTMSHSLLEVNNSSDRRLAFNIARWMRRRTGDDDLMLRHRVQNDSFFGGLLQHLTFLQFLKICQCPQLVTFTDEEEDKWRNLTSLRILHIVDCPNLEVLPANLQSLCSLSTLYIASCPRIHAFPPGGVGMSLAYLVIHECPQLLQRCHPRGGGDWPLIANVPRICCSFFEEKVVYIWRCLRCFKDVDWLLLLD</sequence>
<dbReference type="SUPFAM" id="SSF52540">
    <property type="entry name" value="P-loop containing nucleoside triphosphate hydrolases"/>
    <property type="match status" value="1"/>
</dbReference>
<evidence type="ECO:0000313" key="11">
    <source>
        <dbReference type="EMBL" id="URD92859.1"/>
    </source>
</evidence>
<evidence type="ECO:0000256" key="3">
    <source>
        <dbReference type="ARBA" id="ARBA00022737"/>
    </source>
</evidence>
<name>A0A9E7FBE1_9LILI</name>
<dbReference type="InterPro" id="IPR027417">
    <property type="entry name" value="P-loop_NTPase"/>
</dbReference>
<gene>
    <name evidence="11" type="ORF">MUK42_00833</name>
</gene>
<evidence type="ECO:0000256" key="6">
    <source>
        <dbReference type="ARBA" id="ARBA00022840"/>
    </source>
</evidence>
<proteinExistence type="inferred from homology"/>
<dbReference type="Gene3D" id="3.40.50.300">
    <property type="entry name" value="P-loop containing nucleotide triphosphate hydrolases"/>
    <property type="match status" value="1"/>
</dbReference>
<keyword evidence="3" id="KW-0677">Repeat</keyword>
<feature type="domain" description="NB-ARC" evidence="7">
    <location>
        <begin position="168"/>
        <end position="339"/>
    </location>
</feature>
<keyword evidence="6" id="KW-0067">ATP-binding</keyword>
<dbReference type="InterPro" id="IPR002182">
    <property type="entry name" value="NB-ARC"/>
</dbReference>
<dbReference type="Pfam" id="PF00931">
    <property type="entry name" value="NB-ARC"/>
    <property type="match status" value="1"/>
</dbReference>
<dbReference type="FunFam" id="1.10.10.10:FF:000322">
    <property type="entry name" value="Probable disease resistance protein At1g63360"/>
    <property type="match status" value="1"/>
</dbReference>
<dbReference type="InterPro" id="IPR036388">
    <property type="entry name" value="WH-like_DNA-bd_sf"/>
</dbReference>
<dbReference type="GO" id="GO:0002758">
    <property type="term" value="P:innate immune response-activating signaling pathway"/>
    <property type="evidence" value="ECO:0007669"/>
    <property type="project" value="UniProtKB-ARBA"/>
</dbReference>
<evidence type="ECO:0000313" key="12">
    <source>
        <dbReference type="Proteomes" id="UP001055439"/>
    </source>
</evidence>
<dbReference type="PANTHER" id="PTHR36766:SF51">
    <property type="entry name" value="DISEASE RESISTANCE RPP13-LIKE PROTEIN 1"/>
    <property type="match status" value="1"/>
</dbReference>
<dbReference type="InterPro" id="IPR032675">
    <property type="entry name" value="LRR_dom_sf"/>
</dbReference>
<evidence type="ECO:0000256" key="4">
    <source>
        <dbReference type="ARBA" id="ARBA00022741"/>
    </source>
</evidence>
<accession>A0A9E7FBE1</accession>
<dbReference type="PRINTS" id="PR00364">
    <property type="entry name" value="DISEASERSIST"/>
</dbReference>